<dbReference type="EMBL" id="SJSK01000001">
    <property type="protein sequence ID" value="TCC93384.1"/>
    <property type="molecule type" value="Genomic_DNA"/>
</dbReference>
<gene>
    <name evidence="1" type="ORF">EZ428_01020</name>
</gene>
<dbReference type="Proteomes" id="UP000292884">
    <property type="component" value="Unassembled WGS sequence"/>
</dbReference>
<proteinExistence type="predicted"/>
<evidence type="ECO:0008006" key="3">
    <source>
        <dbReference type="Google" id="ProtNLM"/>
    </source>
</evidence>
<dbReference type="PROSITE" id="PS51257">
    <property type="entry name" value="PROKAR_LIPOPROTEIN"/>
    <property type="match status" value="1"/>
</dbReference>
<protein>
    <recommendedName>
        <fullName evidence="3">Lipoprotein</fullName>
    </recommendedName>
</protein>
<name>A0A4R0N511_9SPHI</name>
<evidence type="ECO:0000313" key="2">
    <source>
        <dbReference type="Proteomes" id="UP000292884"/>
    </source>
</evidence>
<sequence>MTKYSLLFIVVIFFGCQLKETKTVEHGNASLVFDFDEVVHYQTDITDSQLRDLFQKEEKKLEVKQFEDILTSEGPEKISDKNFIVDINLNYPLKTKIENRYFNLIKDFYTVRPHREVEVNACAPIYRDILIFKKKGKILGVSKICFQCGIQQTIGSLKNTENLAQNGDWNELKRALKIKEDINSKKIENQTLLYDTLEFNKDMKGKLLSEKFKSSQSELGFYEKFIKNANVNKEITISEKHTKTKIKYLGKIVDLKTHSSYHIITNFSIMGIGQMLSPRGRSEVAFVDETQNTIIIYNFTMPDELPKSIMNNALYFKYEKTNIGIFISGGLPYELCIPEIGCN</sequence>
<keyword evidence="2" id="KW-1185">Reference proteome</keyword>
<reference evidence="1 2" key="1">
    <citation type="submission" date="2019-02" db="EMBL/GenBank/DDBJ databases">
        <title>Pedobacter sp. RP-1-13 sp. nov., isolated from Arctic soil.</title>
        <authorList>
            <person name="Dahal R.H."/>
        </authorList>
    </citation>
    <scope>NUCLEOTIDE SEQUENCE [LARGE SCALE GENOMIC DNA]</scope>
    <source>
        <strain evidence="1 2">RP-1-13</strain>
    </source>
</reference>
<evidence type="ECO:0000313" key="1">
    <source>
        <dbReference type="EMBL" id="TCC93384.1"/>
    </source>
</evidence>
<dbReference type="AlphaFoldDB" id="A0A4R0N511"/>
<organism evidence="1 2">
    <name type="scientific">Pedobacter frigiditerrae</name>
    <dbReference type="NCBI Taxonomy" id="2530452"/>
    <lineage>
        <taxon>Bacteria</taxon>
        <taxon>Pseudomonadati</taxon>
        <taxon>Bacteroidota</taxon>
        <taxon>Sphingobacteriia</taxon>
        <taxon>Sphingobacteriales</taxon>
        <taxon>Sphingobacteriaceae</taxon>
        <taxon>Pedobacter</taxon>
    </lineage>
</organism>
<accession>A0A4R0N511</accession>
<comment type="caution">
    <text evidence="1">The sequence shown here is derived from an EMBL/GenBank/DDBJ whole genome shotgun (WGS) entry which is preliminary data.</text>
</comment>